<organism evidence="1 2">
    <name type="scientific">Holotrichia oblita</name>
    <name type="common">Chafer beetle</name>
    <dbReference type="NCBI Taxonomy" id="644536"/>
    <lineage>
        <taxon>Eukaryota</taxon>
        <taxon>Metazoa</taxon>
        <taxon>Ecdysozoa</taxon>
        <taxon>Arthropoda</taxon>
        <taxon>Hexapoda</taxon>
        <taxon>Insecta</taxon>
        <taxon>Pterygota</taxon>
        <taxon>Neoptera</taxon>
        <taxon>Endopterygota</taxon>
        <taxon>Coleoptera</taxon>
        <taxon>Polyphaga</taxon>
        <taxon>Scarabaeiformia</taxon>
        <taxon>Scarabaeidae</taxon>
        <taxon>Melolonthinae</taxon>
        <taxon>Holotrichia</taxon>
    </lineage>
</organism>
<dbReference type="EMBL" id="CM043022">
    <property type="protein sequence ID" value="KAI4456480.1"/>
    <property type="molecule type" value="Genomic_DNA"/>
</dbReference>
<evidence type="ECO:0000313" key="1">
    <source>
        <dbReference type="EMBL" id="KAI4456480.1"/>
    </source>
</evidence>
<protein>
    <submittedName>
        <fullName evidence="1">Disks large 5</fullName>
    </submittedName>
</protein>
<dbReference type="Proteomes" id="UP001056778">
    <property type="component" value="Chromosome 8"/>
</dbReference>
<reference evidence="1" key="1">
    <citation type="submission" date="2022-04" db="EMBL/GenBank/DDBJ databases">
        <title>Chromosome-scale genome assembly of Holotrichia oblita Faldermann.</title>
        <authorList>
            <person name="Rongchong L."/>
        </authorList>
    </citation>
    <scope>NUCLEOTIDE SEQUENCE</scope>
    <source>
        <strain evidence="1">81SQS9</strain>
    </source>
</reference>
<evidence type="ECO:0000313" key="2">
    <source>
        <dbReference type="Proteomes" id="UP001056778"/>
    </source>
</evidence>
<keyword evidence="2" id="KW-1185">Reference proteome</keyword>
<proteinExistence type="predicted"/>
<gene>
    <name evidence="1" type="ORF">MML48_8g00015925</name>
</gene>
<accession>A0ACB9SP82</accession>
<comment type="caution">
    <text evidence="1">The sequence shown here is derived from an EMBL/GenBank/DDBJ whole genome shotgun (WGS) entry which is preliminary data.</text>
</comment>
<sequence>MASNTDGSTSNGTLSRNYSINSGSPRDYEALKQQHDKALNELNTLRRRCDHAMKELDYYRNHHRVAMNQLEVSSQDTAALRKCEDVLNENQRLHTLRNELSEFHRQQEVLLSGNNTSDSLFMLARHNEVVRDDYETLRKRYDEVLASHSQAITKLELAQDENNRLTKKCEELTQERNNVLRDNGSLKQQITTAYSQWDKVVRDCNKYRDAHLKAQQKYEEAVKEVNQAMAFRMKANKEVQRLTEERNATMTEYNLIMSERDTVHKEMEKLSDDLAQAYKKNKLLEATNKELVEEKQNLNYQMESLRREIASALHDRDKALKECNELREKFGEYSASKLDDSRDMMKSRLESLNLLGENSTRKEVQVDSRSFSQRQRLDNLDQANQELESLRKSLDKAQNELSEAIQEAEVSKGRRDWAFSERDKIVLERESIRTLCDNMRKERDRAVSELAESLRESDAIKKQRNELMKENKMLKEALELHMEKEAQLSQFRSLEHNNSHDSAIDSDMQASLYIFLNEWETEILEMDLTGISMDGDLGFELVGGRDDPHYPNDNGIYVASITKGSIADGKLRINDCITHVKNIVCTNVTKRTLIEAIRSSGPVVHMIIRRRRTANWSSQNSQNRNPPNYQNNCKVARWVHTARLAAGCHGLSLESGVYISRISDGSLAAKDSSLVVGDRVLRINNKSMDGLESIHEAMSILNDDRADMLTITTLKMSYLDPECTTNVFMPVQRFKKENRSSQTVDPSHEFGRQDIDKRYLSHEKNSRDWLKEKLDNMVRSMLVRGRRNSKDRNRNDDKKKYRNSSPNTLDLSINDFEHQQAIAALDNVIDSYRGGTTNTMKKNKRHSKELSSQEKNGGTWPKARTTNILQNDTGTIVARKKDRPPLSLLISNNQNDEYFEGNNNISIRNSTPVPISVGQTLNRHSASKSFDNPPHFSKMFTNVNDSYEKLKQNKISEYDNNRLSMNLKSDDSFCFKIPPLISEKDILNYHKKNKTGITKCNSDSERDSIVLHDIPISSVPHSRTHSHIFGPPVRMLNSYHPHRHPHSNTSPLNFPQSTDNCCCALPETPYYMRPLVSSDYNKRSIGLPSHTHAPYRDSDIISCSPSYEGGTYPRKENQRIRIPSNPSVTSKNSAGKLSTGSIERTSERGSPMPIFEVEVLSPGSSSKRNSVPDYCWPQKPLPGELRRVHIDKSNEPLGIQINCPDSGGIFVSSVNDNSLASRVGLQIGDQLLEVCGINMRKATYNLAANVLRQCGNSITMLISQSIDRPIYFDDNSIYISEYHELEGSGSCSGSSSNEDGDGEPTPCNSPKEVRKSHPNSLSLPLTMVAQTLKRNSQPATNLQRQSSSNRNEDEPRYLYIETVKTSNLGISLVGGNAVGIFIHSVQPDSLAYHASLRTGDQILEYNGSDLRHATAEEAAYELAKPADKVTVFAHYRIDRYNEVKDKPGDSLYIRCCFDRSGSDLTDNLQLCFNKDDVLYVDNTMFNGIPGHWRAWKLDSEGLRQQCGIIPSKYKVEEELLVRRSSGDLEARGSTSARRSFFRRKKHQRSSSRDSKELATFNNVSSGWYSDNGTLHEDLSLCSYQRVERLDYPEFRPVLVLGPLAEFVVDKLVIDFPEKFKKVIAESRHCTQAALEQEMADNLIVDYRRKGNYFECTTVSAIRSVCNSRLHCMLDISVSSIEKLHRVQIYPIVLLIKFKSTKQIKEVKDTRYPMDKVSVKAAKEMYEHCLKLETEYHHLITAAIPAGVNIAYMCTQVKAAIDAEHNKSQWVPVQ</sequence>
<name>A0ACB9SP82_HOLOL</name>